<dbReference type="Pfam" id="PF00211">
    <property type="entry name" value="Guanylate_cyc"/>
    <property type="match status" value="1"/>
</dbReference>
<evidence type="ECO:0000256" key="5">
    <source>
        <dbReference type="ARBA" id="ARBA00022989"/>
    </source>
</evidence>
<comment type="subcellular location">
    <subcellularLocation>
        <location evidence="1">Cell envelope</location>
    </subcellularLocation>
</comment>
<dbReference type="EMBL" id="BGOW01000016">
    <property type="protein sequence ID" value="GBL46109.1"/>
    <property type="molecule type" value="Genomic_DNA"/>
</dbReference>
<comment type="caution">
    <text evidence="9">The sequence shown here is derived from an EMBL/GenBank/DDBJ whole genome shotgun (WGS) entry which is preliminary data.</text>
</comment>
<dbReference type="PANTHER" id="PTHR43081:SF1">
    <property type="entry name" value="ADENYLATE CYCLASE, TERMINAL-DIFFERENTIATION SPECIFIC"/>
    <property type="match status" value="1"/>
</dbReference>
<comment type="similarity">
    <text evidence="2">Belongs to the adenylyl cyclase class-3 family.</text>
</comment>
<dbReference type="AlphaFoldDB" id="A0A401JEQ8"/>
<evidence type="ECO:0000256" key="3">
    <source>
        <dbReference type="ARBA" id="ARBA00022475"/>
    </source>
</evidence>
<dbReference type="GO" id="GO:0006171">
    <property type="term" value="P:cAMP biosynthetic process"/>
    <property type="evidence" value="ECO:0007669"/>
    <property type="project" value="TreeGrafter"/>
</dbReference>
<evidence type="ECO:0000313" key="10">
    <source>
        <dbReference type="Proteomes" id="UP000286806"/>
    </source>
</evidence>
<dbReference type="InterPro" id="IPR029787">
    <property type="entry name" value="Nucleotide_cyclase"/>
</dbReference>
<feature type="transmembrane region" description="Helical" evidence="7">
    <location>
        <begin position="394"/>
        <end position="414"/>
    </location>
</feature>
<dbReference type="RefSeq" id="WP_124704909.1">
    <property type="nucleotide sequence ID" value="NZ_BGOW01000016.1"/>
</dbReference>
<evidence type="ECO:0000313" key="9">
    <source>
        <dbReference type="EMBL" id="GBL46109.1"/>
    </source>
</evidence>
<gene>
    <name evidence="9" type="ORF">SFMTTN_1921</name>
</gene>
<keyword evidence="5 7" id="KW-1133">Transmembrane helix</keyword>
<evidence type="ECO:0000256" key="4">
    <source>
        <dbReference type="ARBA" id="ARBA00022692"/>
    </source>
</evidence>
<protein>
    <submittedName>
        <fullName evidence="9">Adenylate cyclase</fullName>
    </submittedName>
</protein>
<dbReference type="InterPro" id="IPR001054">
    <property type="entry name" value="A/G_cyclase"/>
</dbReference>
<dbReference type="GO" id="GO:0004016">
    <property type="term" value="F:adenylate cyclase activity"/>
    <property type="evidence" value="ECO:0007669"/>
    <property type="project" value="UniProtKB-ARBA"/>
</dbReference>
<dbReference type="CDD" id="cd07302">
    <property type="entry name" value="CHD"/>
    <property type="match status" value="1"/>
</dbReference>
<name>A0A401JEQ8_9PROT</name>
<dbReference type="OrthoDB" id="9802500at2"/>
<evidence type="ECO:0000256" key="6">
    <source>
        <dbReference type="ARBA" id="ARBA00023136"/>
    </source>
</evidence>
<feature type="transmembrane region" description="Helical" evidence="7">
    <location>
        <begin position="367"/>
        <end position="387"/>
    </location>
</feature>
<dbReference type="SUPFAM" id="SSF55073">
    <property type="entry name" value="Nucleotide cyclase"/>
    <property type="match status" value="1"/>
</dbReference>
<evidence type="ECO:0000256" key="1">
    <source>
        <dbReference type="ARBA" id="ARBA00004196"/>
    </source>
</evidence>
<keyword evidence="3" id="KW-1003">Cell membrane</keyword>
<proteinExistence type="inferred from homology"/>
<dbReference type="SMART" id="SM00044">
    <property type="entry name" value="CYCc"/>
    <property type="match status" value="1"/>
</dbReference>
<dbReference type="InterPro" id="IPR007890">
    <property type="entry name" value="CHASE2"/>
</dbReference>
<dbReference type="Proteomes" id="UP000286806">
    <property type="component" value="Unassembled WGS sequence"/>
</dbReference>
<keyword evidence="4 7" id="KW-0812">Transmembrane</keyword>
<keyword evidence="6 7" id="KW-0472">Membrane</keyword>
<dbReference type="SMART" id="SM01080">
    <property type="entry name" value="CHASE2"/>
    <property type="match status" value="1"/>
</dbReference>
<dbReference type="Gene3D" id="3.30.70.1230">
    <property type="entry name" value="Nucleotide cyclase"/>
    <property type="match status" value="1"/>
</dbReference>
<dbReference type="PROSITE" id="PS50125">
    <property type="entry name" value="GUANYLATE_CYCLASE_2"/>
    <property type="match status" value="1"/>
</dbReference>
<dbReference type="Pfam" id="PF05226">
    <property type="entry name" value="CHASE2"/>
    <property type="match status" value="1"/>
</dbReference>
<feature type="transmembrane region" description="Helical" evidence="7">
    <location>
        <begin position="420"/>
        <end position="444"/>
    </location>
</feature>
<dbReference type="PANTHER" id="PTHR43081">
    <property type="entry name" value="ADENYLATE CYCLASE, TERMINAL-DIFFERENTIATION SPECIFIC-RELATED"/>
    <property type="match status" value="1"/>
</dbReference>
<evidence type="ECO:0000259" key="8">
    <source>
        <dbReference type="PROSITE" id="PS50125"/>
    </source>
</evidence>
<dbReference type="GO" id="GO:0030313">
    <property type="term" value="C:cell envelope"/>
    <property type="evidence" value="ECO:0007669"/>
    <property type="project" value="UniProtKB-SubCell"/>
</dbReference>
<dbReference type="GO" id="GO:0035556">
    <property type="term" value="P:intracellular signal transduction"/>
    <property type="evidence" value="ECO:0007669"/>
    <property type="project" value="InterPro"/>
</dbReference>
<reference evidence="9 10" key="1">
    <citation type="journal article" date="2019" name="Front. Microbiol.">
        <title>Genomes of Neutrophilic Sulfur-Oxidizing Chemolithoautotrophs Representing 9 Proteobacterial Species From 8 Genera.</title>
        <authorList>
            <person name="Watanabe T."/>
            <person name="Kojima H."/>
            <person name="Umezawa K."/>
            <person name="Hori C."/>
            <person name="Takasuka T.E."/>
            <person name="Kato Y."/>
            <person name="Fukui M."/>
        </authorList>
    </citation>
    <scope>NUCLEOTIDE SEQUENCE [LARGE SCALE GENOMIC DNA]</scope>
    <source>
        <strain evidence="9 10">TTN</strain>
    </source>
</reference>
<sequence>MNHYLIRSLLGMAVLVVLLMYSLGFFQSRFIQQLEAISYDYRLRLTAPGTVDRNIVIVNIDEKSLAAEGRWPWPRNKLAQLVHQLNDTYHVAVIGFDIVFAEADESSGITVLSALARGPLSDDAPFRAHFAALAPRLNYDNLFAQQLKVSPSVLGYYFTTVQKAGKTSESGQLPPPTFLKAAFSGRHIDFVSANSYGANLAVLQNSAQAAGYFSFIPDVDGILRRVPMLIEYHGAYYGSLALAVADAYLGSVPITPGFPTADNNADGYNALEWLQLGNRKIPVDRHVSALVPYRGPAGSFQYVSAVDVLNGRLPPGELFGKVVLVGTTAPGLLDLRSTPVGTEYPGVEVQANLVAGILDGTIKQEPAYVTGAAVALLGVIGLLLILVLPVLSPLWTLLLTLVTAAAALGINLAAWQYGNLVLPLAPVLLLIVTLFVLDMSYGFFVEARNKRQLSGRFGQYVPPDLVREMVKHPQRFTMQGESREMTVMFADVRDFTRASEGLEPTQLTALMNEYLTAMTQVIQKHQGTIDKYMGDAIMAFWGAPLTDTQHCRKALMAATEMQEQLTTLWPHFKARDWPEIRIGIGLNTGVMSVGNMGSTFRIAYTVMGDAVNIASRLEGLTRQYGVKIIVGEETYKQLPDIAFRELDVVRVKGRESPLAIYEPLGLRSEIDPQQLDELARFEQVLGHYREQLWDQAKAGLDWLQQLHPEQRLYALYRERIDYFSQHPPGSEWDGVFNFQTKK</sequence>
<organism evidence="9 10">
    <name type="scientific">Sulfuriferula multivorans</name>
    <dbReference type="NCBI Taxonomy" id="1559896"/>
    <lineage>
        <taxon>Bacteria</taxon>
        <taxon>Pseudomonadati</taxon>
        <taxon>Pseudomonadota</taxon>
        <taxon>Betaproteobacteria</taxon>
        <taxon>Nitrosomonadales</taxon>
        <taxon>Sulfuricellaceae</taxon>
        <taxon>Sulfuriferula</taxon>
    </lineage>
</organism>
<feature type="domain" description="Guanylate cyclase" evidence="8">
    <location>
        <begin position="486"/>
        <end position="618"/>
    </location>
</feature>
<keyword evidence="10" id="KW-1185">Reference proteome</keyword>
<evidence type="ECO:0000256" key="7">
    <source>
        <dbReference type="SAM" id="Phobius"/>
    </source>
</evidence>
<accession>A0A401JEQ8</accession>
<dbReference type="InterPro" id="IPR050697">
    <property type="entry name" value="Adenylyl/Guanylyl_Cyclase_3/4"/>
</dbReference>
<dbReference type="FunFam" id="3.30.70.1230:FF:000016">
    <property type="entry name" value="Adenylate/guanylate cyclase domain-containing protein"/>
    <property type="match status" value="1"/>
</dbReference>
<evidence type="ECO:0000256" key="2">
    <source>
        <dbReference type="ARBA" id="ARBA00005381"/>
    </source>
</evidence>